<accession>A0A450RVT8</accession>
<gene>
    <name evidence="1" type="ORF">BECKFM1743A_GA0114220_100066</name>
    <name evidence="3" type="ORF">BECKFM1743B_GA0114221_100705</name>
    <name evidence="2" type="ORF">BECKFM1743C_GA0114222_1000515</name>
</gene>
<name>A0A450RVT8_9GAMM</name>
<proteinExistence type="predicted"/>
<evidence type="ECO:0000313" key="2">
    <source>
        <dbReference type="EMBL" id="VFJ43906.1"/>
    </source>
</evidence>
<evidence type="ECO:0000313" key="3">
    <source>
        <dbReference type="EMBL" id="VFK08459.1"/>
    </source>
</evidence>
<dbReference type="EMBL" id="CAADFA010000005">
    <property type="protein sequence ID" value="VFJ43906.1"/>
    <property type="molecule type" value="Genomic_DNA"/>
</dbReference>
<dbReference type="AlphaFoldDB" id="A0A450RVT8"/>
<dbReference type="EMBL" id="CAADEZ010000006">
    <property type="protein sequence ID" value="VFJ43242.1"/>
    <property type="molecule type" value="Genomic_DNA"/>
</dbReference>
<organism evidence="1">
    <name type="scientific">Candidatus Kentrum sp. FM</name>
    <dbReference type="NCBI Taxonomy" id="2126340"/>
    <lineage>
        <taxon>Bacteria</taxon>
        <taxon>Pseudomonadati</taxon>
        <taxon>Pseudomonadota</taxon>
        <taxon>Gammaproteobacteria</taxon>
        <taxon>Candidatus Kentrum</taxon>
    </lineage>
</organism>
<evidence type="ECO:0008006" key="4">
    <source>
        <dbReference type="Google" id="ProtNLM"/>
    </source>
</evidence>
<evidence type="ECO:0000313" key="1">
    <source>
        <dbReference type="EMBL" id="VFJ43242.1"/>
    </source>
</evidence>
<reference evidence="1" key="1">
    <citation type="submission" date="2019-02" db="EMBL/GenBank/DDBJ databases">
        <authorList>
            <person name="Gruber-Vodicka R. H."/>
            <person name="Seah K. B. B."/>
        </authorList>
    </citation>
    <scope>NUCLEOTIDE SEQUENCE</scope>
    <source>
        <strain evidence="1">BECK_BZ163</strain>
        <strain evidence="3">BECK_BZ164</strain>
        <strain evidence="2">BECK_BZ165</strain>
    </source>
</reference>
<dbReference type="EMBL" id="CAADFL010000070">
    <property type="protein sequence ID" value="VFK08459.1"/>
    <property type="molecule type" value="Genomic_DNA"/>
</dbReference>
<protein>
    <recommendedName>
        <fullName evidence="4">Nucleotide-diphospho-sugar transferase</fullName>
    </recommendedName>
</protein>
<sequence length="292" mass="33774">MHTVMTTSEIAVLLCHAHVPMAMDCLGSLLRLCADELSLRIHDDGSLTSADIVCLQDALGEHEVVLRRDADERMKDEYGRYPKVIELRRTFPLILKAFDGIAYCKTPLFAYIDSDVLFMDRFVNPFRLPNPDIGAIFMQDRAPSYSLRSWQLALSPRVRLPAKINSGMIVSRKDLFDFDLLEWFVGRWLHRGIPSMLEQTFWAFLGVRIGCRIFDPRQARVMREEEEDERDLVAGHFTARTRWLLPRYVERSHRASNPERPTVLRTLDPGRCNAGDLLHYEISRVGRRFAHS</sequence>